<organism evidence="3 4">
    <name type="scientific">Pseudanabaena mucicola FACHB-723</name>
    <dbReference type="NCBI Taxonomy" id="2692860"/>
    <lineage>
        <taxon>Bacteria</taxon>
        <taxon>Bacillati</taxon>
        <taxon>Cyanobacteriota</taxon>
        <taxon>Cyanophyceae</taxon>
        <taxon>Pseudanabaenales</taxon>
        <taxon>Pseudanabaenaceae</taxon>
        <taxon>Pseudanabaena</taxon>
    </lineage>
</organism>
<evidence type="ECO:0000256" key="2">
    <source>
        <dbReference type="SAM" id="MobiDB-lite"/>
    </source>
</evidence>
<feature type="compositionally biased region" description="Basic and acidic residues" evidence="2">
    <location>
        <begin position="462"/>
        <end position="475"/>
    </location>
</feature>
<name>A0ABR7ZVI7_9CYAN</name>
<comment type="caution">
    <text evidence="3">The sequence shown here is derived from an EMBL/GenBank/DDBJ whole genome shotgun (WGS) entry which is preliminary data.</text>
</comment>
<feature type="region of interest" description="Disordered" evidence="2">
    <location>
        <begin position="1"/>
        <end position="24"/>
    </location>
</feature>
<keyword evidence="1" id="KW-0175">Coiled coil</keyword>
<reference evidence="3 4" key="1">
    <citation type="journal article" date="2020" name="ISME J.">
        <title>Comparative genomics reveals insights into cyanobacterial evolution and habitat adaptation.</title>
        <authorList>
            <person name="Chen M.Y."/>
            <person name="Teng W.K."/>
            <person name="Zhao L."/>
            <person name="Hu C.X."/>
            <person name="Zhou Y.K."/>
            <person name="Han B.P."/>
            <person name="Song L.R."/>
            <person name="Shu W.S."/>
        </authorList>
    </citation>
    <scope>NUCLEOTIDE SEQUENCE [LARGE SCALE GENOMIC DNA]</scope>
    <source>
        <strain evidence="3 4">FACHB-723</strain>
    </source>
</reference>
<evidence type="ECO:0000256" key="1">
    <source>
        <dbReference type="SAM" id="Coils"/>
    </source>
</evidence>
<feature type="compositionally biased region" description="Basic and acidic residues" evidence="2">
    <location>
        <begin position="418"/>
        <end position="453"/>
    </location>
</feature>
<dbReference type="EMBL" id="JACJQB010000010">
    <property type="protein sequence ID" value="MBD2187991.1"/>
    <property type="molecule type" value="Genomic_DNA"/>
</dbReference>
<evidence type="ECO:0000313" key="3">
    <source>
        <dbReference type="EMBL" id="MBD2187991.1"/>
    </source>
</evidence>
<feature type="coiled-coil region" evidence="1">
    <location>
        <begin position="94"/>
        <end position="165"/>
    </location>
</feature>
<proteinExistence type="predicted"/>
<evidence type="ECO:0000313" key="4">
    <source>
        <dbReference type="Proteomes" id="UP000642094"/>
    </source>
</evidence>
<dbReference type="Pfam" id="PF11285">
    <property type="entry name" value="DUF3086"/>
    <property type="match status" value="1"/>
</dbReference>
<protein>
    <submittedName>
        <fullName evidence="3">DUF3086 domain-containing protein</fullName>
    </submittedName>
</protein>
<feature type="region of interest" description="Disordered" evidence="2">
    <location>
        <begin position="405"/>
        <end position="488"/>
    </location>
</feature>
<accession>A0ABR7ZVI7</accession>
<sequence>MEYDQLPVEENFQENYNLSEQEESLEVINPLETDSVQEESINPENIDQIIDQSTESSNNNAIADYHPPEVAAIALAEVSANIESNLESSQLATINQLKQEESELKAEIDHLKTTKSKVLQEQLDDLQAGIIRLAQADVARLEYQKQELQAAIAVLEKRKDRLDKEMTTTYAGASQDVAVRVQGFKDYLVGSLQDLVASAEKLNLIAPTTQPAVEPVVSTEKKTVTEPEPLLLSEQTFAEYKQRVDQLLDRYRTLPDYYGPAWKLRRTFEQVHADRVSKWFFEQSGRGAIRTMGTRLQNILVTSAAISVLKAVYGDKLRVLVLATSPERLGEWRRGFQDCLGLTREHFGSDKGIALFEDPEPLATKGDRLVKENLLPLVVIDESEELIAVDLLRFPLLIAFGGAPEARPTQPSSYMNRDLGRDTSRENINSREVSRDNYRDTSRDYTARDRNSSRDYGAGSRDYPERSYPDRDYGNRGRNNNQDSDWDW</sequence>
<dbReference type="InterPro" id="IPR021437">
    <property type="entry name" value="DUF3086"/>
</dbReference>
<gene>
    <name evidence="3" type="ORF">H6F41_07535</name>
</gene>
<keyword evidence="4" id="KW-1185">Reference proteome</keyword>
<dbReference type="Proteomes" id="UP000642094">
    <property type="component" value="Unassembled WGS sequence"/>
</dbReference>